<comment type="caution">
    <text evidence="1">The sequence shown here is derived from an EMBL/GenBank/DDBJ whole genome shotgun (WGS) entry which is preliminary data.</text>
</comment>
<organism evidence="1 2">
    <name type="scientific">Teratosphaeria destructans</name>
    <dbReference type="NCBI Taxonomy" id="418781"/>
    <lineage>
        <taxon>Eukaryota</taxon>
        <taxon>Fungi</taxon>
        <taxon>Dikarya</taxon>
        <taxon>Ascomycota</taxon>
        <taxon>Pezizomycotina</taxon>
        <taxon>Dothideomycetes</taxon>
        <taxon>Dothideomycetidae</taxon>
        <taxon>Mycosphaerellales</taxon>
        <taxon>Teratosphaeriaceae</taxon>
        <taxon>Teratosphaeria</taxon>
    </lineage>
</organism>
<gene>
    <name evidence="1" type="ORF">Tdes44962_MAKER07997</name>
</gene>
<name>A0A9W7SY91_9PEZI</name>
<keyword evidence="2" id="KW-1185">Reference proteome</keyword>
<evidence type="ECO:0000313" key="1">
    <source>
        <dbReference type="EMBL" id="KAH9840355.1"/>
    </source>
</evidence>
<proteinExistence type="predicted"/>
<sequence>MVRRAPRVRLPVVGAVAEDGAGRVAEAGGGGEERGALVGGAVGAEERGPGSGGFVMLPV</sequence>
<dbReference type="AlphaFoldDB" id="A0A9W7SY91"/>
<reference evidence="1 2" key="1">
    <citation type="journal article" date="2018" name="IMA Fungus">
        <title>IMA Genome-F 10: Nine draft genome sequences of Claviceps purpurea s.lat., including C. arundinis, C. humidiphila, and C. cf. spartinae, pseudomolecules for the pitch canker pathogen Fusarium circinatum, draft genome of Davidsoniella eucalypti, Grosmannia galeiformis, Quambalaria eucalypti, and Teratosphaeria destructans.</title>
        <authorList>
            <person name="Wingfield B.D."/>
            <person name="Liu M."/>
            <person name="Nguyen H.D."/>
            <person name="Lane F.A."/>
            <person name="Morgan S.W."/>
            <person name="De Vos L."/>
            <person name="Wilken P.M."/>
            <person name="Duong T.A."/>
            <person name="Aylward J."/>
            <person name="Coetzee M.P."/>
            <person name="Dadej K."/>
            <person name="De Beer Z.W."/>
            <person name="Findlay W."/>
            <person name="Havenga M."/>
            <person name="Kolarik M."/>
            <person name="Menzies J.G."/>
            <person name="Naidoo K."/>
            <person name="Pochopski O."/>
            <person name="Shoukouhi P."/>
            <person name="Santana Q.C."/>
            <person name="Seifert K.A."/>
            <person name="Soal N."/>
            <person name="Steenkamp E.T."/>
            <person name="Tatham C.T."/>
            <person name="van der Nest M.A."/>
            <person name="Wingfield M.J."/>
        </authorList>
    </citation>
    <scope>NUCLEOTIDE SEQUENCE [LARGE SCALE GENOMIC DNA]</scope>
    <source>
        <strain evidence="1">CMW44962</strain>
    </source>
</reference>
<protein>
    <submittedName>
        <fullName evidence="1">Uncharacterized protein</fullName>
    </submittedName>
</protein>
<accession>A0A9W7SY91</accession>
<dbReference type="EMBL" id="RIBY02000591">
    <property type="protein sequence ID" value="KAH9840355.1"/>
    <property type="molecule type" value="Genomic_DNA"/>
</dbReference>
<evidence type="ECO:0000313" key="2">
    <source>
        <dbReference type="Proteomes" id="UP001138500"/>
    </source>
</evidence>
<reference evidence="1 2" key="2">
    <citation type="journal article" date="2021" name="Curr. Genet.">
        <title>Genetic response to nitrogen starvation in the aggressive Eucalyptus foliar pathogen Teratosphaeria destructans.</title>
        <authorList>
            <person name="Havenga M."/>
            <person name="Wingfield B.D."/>
            <person name="Wingfield M.J."/>
            <person name="Dreyer L.L."/>
            <person name="Roets F."/>
            <person name="Aylward J."/>
        </authorList>
    </citation>
    <scope>NUCLEOTIDE SEQUENCE [LARGE SCALE GENOMIC DNA]</scope>
    <source>
        <strain evidence="1">CMW44962</strain>
    </source>
</reference>
<dbReference type="Proteomes" id="UP001138500">
    <property type="component" value="Unassembled WGS sequence"/>
</dbReference>